<dbReference type="AlphaFoldDB" id="A0A0H3C066"/>
<name>A0A0H3C066_STRPZ</name>
<accession>A0A0H3C066</accession>
<protein>
    <submittedName>
        <fullName evidence="2">Major tail protein</fullName>
    </submittedName>
</protein>
<proteinExistence type="predicted"/>
<sequence length="217" mass="23918">MPEPSKEIKKEEKEVMSEAQEQTTQLEAKQGIHSILLFRLLKEASNGAATKLAFQTEHEVGKSRDVDGQKTKDGIIQSVGALEYDFKATSILAKGDELAAKLEKAMEDGELVEIWDIDSEETSKNPKGGELAKIWGIGEDKTNGGNGKYLATYYQGYISSFSAKKNAEENIEIEMEFAINGVGQKGFATLTDAQKAAVQYAFKDTTKESKKENSFEM</sequence>
<dbReference type="InterPro" id="IPR022345">
    <property type="entry name" value="Phage_69_Orf23_MTP"/>
</dbReference>
<dbReference type="HOGENOM" id="CLU_110734_1_0_9"/>
<dbReference type="Pfam" id="PF06199">
    <property type="entry name" value="Phage_tail_2"/>
    <property type="match status" value="1"/>
</dbReference>
<evidence type="ECO:0000313" key="3">
    <source>
        <dbReference type="Proteomes" id="UP000001039"/>
    </source>
</evidence>
<feature type="region of interest" description="Disordered" evidence="1">
    <location>
        <begin position="1"/>
        <end position="26"/>
    </location>
</feature>
<evidence type="ECO:0000313" key="2">
    <source>
        <dbReference type="EMBL" id="ACI61743.1"/>
    </source>
</evidence>
<reference evidence="2 3" key="1">
    <citation type="journal article" date="2008" name="J. Bacteriol.">
        <title>Genome sequence of a nephritogenic and highly transformable M49 strain of Streptococcus pyogenes.</title>
        <authorList>
            <person name="McShan W.M."/>
            <person name="Ferretti J.J."/>
            <person name="Karasawa T."/>
            <person name="Suvorov A.N."/>
            <person name="Lin S."/>
            <person name="Qin B."/>
            <person name="Jia H."/>
            <person name="Kenton S."/>
            <person name="Najar F."/>
            <person name="Wu H."/>
            <person name="Scott J."/>
            <person name="Roe B.A."/>
            <person name="Savic D.J."/>
        </authorList>
    </citation>
    <scope>NUCLEOTIDE SEQUENCE [LARGE SCALE GENOMIC DNA]</scope>
    <source>
        <strain evidence="2 3">NZ131</strain>
    </source>
</reference>
<gene>
    <name evidence="2" type="ordered locus">Spy49_1472c</name>
</gene>
<organism evidence="2 3">
    <name type="scientific">Streptococcus pyogenes serotype M49 (strain NZ131)</name>
    <dbReference type="NCBI Taxonomy" id="471876"/>
    <lineage>
        <taxon>Bacteria</taxon>
        <taxon>Bacillati</taxon>
        <taxon>Bacillota</taxon>
        <taxon>Bacilli</taxon>
        <taxon>Lactobacillales</taxon>
        <taxon>Streptococcaceae</taxon>
        <taxon>Streptococcus</taxon>
    </lineage>
</organism>
<evidence type="ECO:0000256" key="1">
    <source>
        <dbReference type="SAM" id="MobiDB-lite"/>
    </source>
</evidence>
<dbReference type="NCBIfam" id="TIGR02126">
    <property type="entry name" value="phgtail_TP901_1"/>
    <property type="match status" value="1"/>
</dbReference>
<dbReference type="InterPro" id="IPR011855">
    <property type="entry name" value="Phgtail_TP901_1"/>
</dbReference>
<dbReference type="PRINTS" id="PR01997">
    <property type="entry name" value="MTP2FAMILY"/>
</dbReference>
<dbReference type="PRINTS" id="PR01998">
    <property type="entry name" value="MTP2STAPHYLO"/>
</dbReference>
<dbReference type="KEGG" id="soz:Spy49_1472c"/>
<feature type="compositionally biased region" description="Basic and acidic residues" evidence="1">
    <location>
        <begin position="1"/>
        <end position="16"/>
    </location>
</feature>
<dbReference type="EMBL" id="CP000829">
    <property type="protein sequence ID" value="ACI61743.1"/>
    <property type="molecule type" value="Genomic_DNA"/>
</dbReference>
<dbReference type="Proteomes" id="UP000001039">
    <property type="component" value="Chromosome"/>
</dbReference>